<feature type="compositionally biased region" description="Polar residues" evidence="1">
    <location>
        <begin position="152"/>
        <end position="162"/>
    </location>
</feature>
<feature type="compositionally biased region" description="Basic and acidic residues" evidence="1">
    <location>
        <begin position="112"/>
        <end position="122"/>
    </location>
</feature>
<evidence type="ECO:0008006" key="4">
    <source>
        <dbReference type="Google" id="ProtNLM"/>
    </source>
</evidence>
<organism evidence="2 3">
    <name type="scientific">Aduncisulcus paluster</name>
    <dbReference type="NCBI Taxonomy" id="2918883"/>
    <lineage>
        <taxon>Eukaryota</taxon>
        <taxon>Metamonada</taxon>
        <taxon>Carpediemonas-like organisms</taxon>
        <taxon>Aduncisulcus</taxon>
    </lineage>
</organism>
<feature type="compositionally biased region" description="Polar residues" evidence="1">
    <location>
        <begin position="123"/>
        <end position="134"/>
    </location>
</feature>
<keyword evidence="3" id="KW-1185">Reference proteome</keyword>
<dbReference type="Proteomes" id="UP001057375">
    <property type="component" value="Unassembled WGS sequence"/>
</dbReference>
<reference evidence="2" key="1">
    <citation type="submission" date="2022-03" db="EMBL/GenBank/DDBJ databases">
        <title>Draft genome sequence of Aduncisulcus paluster, a free-living microaerophilic Fornicata.</title>
        <authorList>
            <person name="Yuyama I."/>
            <person name="Kume K."/>
            <person name="Tamura T."/>
            <person name="Inagaki Y."/>
            <person name="Hashimoto T."/>
        </authorList>
    </citation>
    <scope>NUCLEOTIDE SEQUENCE</scope>
    <source>
        <strain evidence="2">NY0171</strain>
    </source>
</reference>
<protein>
    <recommendedName>
        <fullName evidence="4">Major sperm protein</fullName>
    </recommendedName>
</protein>
<name>A0ABQ5JYP8_9EUKA</name>
<evidence type="ECO:0000256" key="1">
    <source>
        <dbReference type="SAM" id="MobiDB-lite"/>
    </source>
</evidence>
<accession>A0ABQ5JYP8</accession>
<comment type="caution">
    <text evidence="2">The sequence shown here is derived from an EMBL/GenBank/DDBJ whole genome shotgun (WGS) entry which is preliminary data.</text>
</comment>
<gene>
    <name evidence="2" type="ORF">ADUPG1_012200</name>
</gene>
<evidence type="ECO:0000313" key="2">
    <source>
        <dbReference type="EMBL" id="GKT22699.1"/>
    </source>
</evidence>
<evidence type="ECO:0000313" key="3">
    <source>
        <dbReference type="Proteomes" id="UP001057375"/>
    </source>
</evidence>
<dbReference type="EMBL" id="BQXS01012419">
    <property type="protein sequence ID" value="GKT22699.1"/>
    <property type="molecule type" value="Genomic_DNA"/>
</dbReference>
<feature type="compositionally biased region" description="Polar residues" evidence="1">
    <location>
        <begin position="170"/>
        <end position="181"/>
    </location>
</feature>
<sequence length="246" mass="28300">MVSYVALYSVSKTGETNLYAQTYYSLEYNPLSFVLTISAVDSSQKDKTVHIDLKNEYTIKKPVYVSNRDYYTISLLPRKAEATEFLIYTTFKGEANKMEKLMQLIRNPSQSRDLHSREEPEMKSSSSLLSNQDKPSIESPKYHEKQVKTIDYSPSKSPQSKPAVTKPLVKTTTDKSGPFQTSELSIEEKTLKVKTRAMMSSDIVFKANLIEEVKKIIQEEADTIIREEIDKCRQEIMKFIHDELQK</sequence>
<proteinExistence type="predicted"/>
<feature type="region of interest" description="Disordered" evidence="1">
    <location>
        <begin position="108"/>
        <end position="181"/>
    </location>
</feature>